<feature type="chain" id="PRO_5046540914" evidence="1">
    <location>
        <begin position="20"/>
        <end position="281"/>
    </location>
</feature>
<organism evidence="2 3">
    <name type="scientific">Chryseobacterium sediminis</name>
    <dbReference type="NCBI Taxonomy" id="1679494"/>
    <lineage>
        <taxon>Bacteria</taxon>
        <taxon>Pseudomonadati</taxon>
        <taxon>Bacteroidota</taxon>
        <taxon>Flavobacteriia</taxon>
        <taxon>Flavobacteriales</taxon>
        <taxon>Weeksellaceae</taxon>
        <taxon>Chryseobacterium group</taxon>
        <taxon>Chryseobacterium</taxon>
    </lineage>
</organism>
<protein>
    <submittedName>
        <fullName evidence="2">Uncharacterized protein</fullName>
    </submittedName>
</protein>
<dbReference type="Proteomes" id="UP000587367">
    <property type="component" value="Unassembled WGS sequence"/>
</dbReference>
<sequence>MMKKLLLTAVLFVSISAFSQEIKIKKGELLLDNKAVAKVDDKGRIYKFSDMNGKLQFDATIINGRTIGTQSDNGWVEYTGTNGHVKEAGHTEGTFTLSMGKLIVQNAMAQGLITKDGIDEAKVNEFFLTEDRSLSDARKNGIASQKTEAKNEDNLGVSIDFNGNIKNKNGEFLGFITRAYIDASQSQFSSTAMMDKYLEYRVFDMNKALIARLQCSDSDNTNESKGLKIYTDDGKEIPMSAKNGMNFQKPLAVDKIADRMIKKLFVNGYIGGNINVSGATN</sequence>
<feature type="signal peptide" evidence="1">
    <location>
        <begin position="1"/>
        <end position="19"/>
    </location>
</feature>
<name>A0ABR6PYA6_9FLAO</name>
<keyword evidence="3" id="KW-1185">Reference proteome</keyword>
<evidence type="ECO:0000313" key="3">
    <source>
        <dbReference type="Proteomes" id="UP000587367"/>
    </source>
</evidence>
<dbReference type="EMBL" id="JACHKS010000001">
    <property type="protein sequence ID" value="MBB6329224.1"/>
    <property type="molecule type" value="Genomic_DNA"/>
</dbReference>
<comment type="caution">
    <text evidence="2">The sequence shown here is derived from an EMBL/GenBank/DDBJ whole genome shotgun (WGS) entry which is preliminary data.</text>
</comment>
<reference evidence="2 3" key="1">
    <citation type="submission" date="2020-08" db="EMBL/GenBank/DDBJ databases">
        <title>Functional genomics of gut bacteria from endangered species of beetles.</title>
        <authorList>
            <person name="Carlos-Shanley C."/>
        </authorList>
    </citation>
    <scope>NUCLEOTIDE SEQUENCE [LARGE SCALE GENOMIC DNA]</scope>
    <source>
        <strain evidence="2 3">S00068</strain>
    </source>
</reference>
<evidence type="ECO:0000256" key="1">
    <source>
        <dbReference type="SAM" id="SignalP"/>
    </source>
</evidence>
<accession>A0ABR6PYA6</accession>
<evidence type="ECO:0000313" key="2">
    <source>
        <dbReference type="EMBL" id="MBB6329224.1"/>
    </source>
</evidence>
<gene>
    <name evidence="2" type="ORF">HNP24_000174</name>
</gene>
<keyword evidence="1" id="KW-0732">Signal</keyword>
<proteinExistence type="predicted"/>